<protein>
    <submittedName>
        <fullName evidence="1">Uncharacterized protein</fullName>
    </submittedName>
</protein>
<dbReference type="EMBL" id="BBVC01000115">
    <property type="protein sequence ID" value="GAO99017.1"/>
    <property type="molecule type" value="Genomic_DNA"/>
</dbReference>
<comment type="caution">
    <text evidence="1">The sequence shown here is derived from an EMBL/GenBank/DDBJ whole genome shotgun (WGS) entry which is preliminary data.</text>
</comment>
<sequence>MKFIYPEGATPFNQDDQKNLIPDHIKTQAEIWLLKRKGNLLTTAFCKKLHKKMFDKTWAWAGNFRTYQIM</sequence>
<dbReference type="SUPFAM" id="SSF140931">
    <property type="entry name" value="Fic-like"/>
    <property type="match status" value="1"/>
</dbReference>
<accession>A0A0K8MEY2</accession>
<evidence type="ECO:0000313" key="1">
    <source>
        <dbReference type="EMBL" id="GAO99017.1"/>
    </source>
</evidence>
<name>A0A0K8MEY2_9PROT</name>
<proteinExistence type="predicted"/>
<dbReference type="AlphaFoldDB" id="A0A0K8MEY2"/>
<organism evidence="1 2">
    <name type="scientific">Caedimonas varicaedens</name>
    <dbReference type="NCBI Taxonomy" id="1629334"/>
    <lineage>
        <taxon>Bacteria</taxon>
        <taxon>Pseudomonadati</taxon>
        <taxon>Pseudomonadota</taxon>
        <taxon>Alphaproteobacteria</taxon>
        <taxon>Holosporales</taxon>
        <taxon>Caedimonadaceae</taxon>
        <taxon>Caedimonas</taxon>
    </lineage>
</organism>
<gene>
    <name evidence="1" type="ORF">Cva_01689</name>
</gene>
<dbReference type="Gene3D" id="1.10.3290.10">
    <property type="entry name" value="Fido-like domain"/>
    <property type="match status" value="1"/>
</dbReference>
<dbReference type="InterPro" id="IPR036597">
    <property type="entry name" value="Fido-like_dom_sf"/>
</dbReference>
<dbReference type="STRING" id="1629334.Cva_01689"/>
<dbReference type="Proteomes" id="UP000036771">
    <property type="component" value="Unassembled WGS sequence"/>
</dbReference>
<evidence type="ECO:0000313" key="2">
    <source>
        <dbReference type="Proteomes" id="UP000036771"/>
    </source>
</evidence>
<reference evidence="1 2" key="1">
    <citation type="submission" date="2015-03" db="EMBL/GenBank/DDBJ databases">
        <title>Caedibacter varicaedens, whole genome shotgun sequence.</title>
        <authorList>
            <person name="Suzuki H."/>
            <person name="Dapper A.L."/>
            <person name="Gibson A.K."/>
            <person name="Jackson C."/>
            <person name="Lee H."/>
            <person name="Pejaver V.R."/>
            <person name="Doak T."/>
            <person name="Lynch M."/>
        </authorList>
    </citation>
    <scope>NUCLEOTIDE SEQUENCE [LARGE SCALE GENOMIC DNA]</scope>
</reference>
<dbReference type="OrthoDB" id="9813719at2"/>
<keyword evidence="2" id="KW-1185">Reference proteome</keyword>